<dbReference type="GO" id="GO:0005764">
    <property type="term" value="C:lysosome"/>
    <property type="evidence" value="ECO:0007669"/>
    <property type="project" value="TreeGrafter"/>
</dbReference>
<feature type="region of interest" description="Disordered" evidence="7">
    <location>
        <begin position="21"/>
        <end position="64"/>
    </location>
</feature>
<feature type="domain" description="F5/8 type C" evidence="8">
    <location>
        <begin position="543"/>
        <end position="682"/>
    </location>
</feature>
<dbReference type="Pfam" id="PF01120">
    <property type="entry name" value="Alpha_L_fucos"/>
    <property type="match status" value="1"/>
</dbReference>
<evidence type="ECO:0000256" key="3">
    <source>
        <dbReference type="ARBA" id="ARBA00012662"/>
    </source>
</evidence>
<organism evidence="9">
    <name type="scientific">Oikopleura dioica</name>
    <name type="common">Tunicate</name>
    <dbReference type="NCBI Taxonomy" id="34765"/>
    <lineage>
        <taxon>Eukaryota</taxon>
        <taxon>Metazoa</taxon>
        <taxon>Chordata</taxon>
        <taxon>Tunicata</taxon>
        <taxon>Appendicularia</taxon>
        <taxon>Copelata</taxon>
        <taxon>Oikopleuridae</taxon>
        <taxon>Oikopleura</taxon>
    </lineage>
</organism>
<dbReference type="Gene3D" id="2.60.120.260">
    <property type="entry name" value="Galactose-binding domain-like"/>
    <property type="match status" value="1"/>
</dbReference>
<evidence type="ECO:0000256" key="6">
    <source>
        <dbReference type="ARBA" id="ARBA00023295"/>
    </source>
</evidence>
<dbReference type="AlphaFoldDB" id="E4XWV0"/>
<evidence type="ECO:0000313" key="10">
    <source>
        <dbReference type="Proteomes" id="UP000001307"/>
    </source>
</evidence>
<dbReference type="GO" id="GO:0006004">
    <property type="term" value="P:fucose metabolic process"/>
    <property type="evidence" value="ECO:0007669"/>
    <property type="project" value="InterPro"/>
</dbReference>
<dbReference type="PANTHER" id="PTHR10030:SF37">
    <property type="entry name" value="ALPHA-L-FUCOSIDASE-RELATED"/>
    <property type="match status" value="1"/>
</dbReference>
<evidence type="ECO:0000256" key="5">
    <source>
        <dbReference type="ARBA" id="ARBA00022801"/>
    </source>
</evidence>
<dbReference type="InterPro" id="IPR057739">
    <property type="entry name" value="Glyco_hydro_29_N"/>
</dbReference>
<reference evidence="9" key="1">
    <citation type="journal article" date="2010" name="Science">
        <title>Plasticity of animal genome architecture unmasked by rapid evolution of a pelagic tunicate.</title>
        <authorList>
            <person name="Denoeud F."/>
            <person name="Henriet S."/>
            <person name="Mungpakdee S."/>
            <person name="Aury J.M."/>
            <person name="Da Silva C."/>
            <person name="Brinkmann H."/>
            <person name="Mikhaleva J."/>
            <person name="Olsen L.C."/>
            <person name="Jubin C."/>
            <person name="Canestro C."/>
            <person name="Bouquet J.M."/>
            <person name="Danks G."/>
            <person name="Poulain J."/>
            <person name="Campsteijn C."/>
            <person name="Adamski M."/>
            <person name="Cross I."/>
            <person name="Yadetie F."/>
            <person name="Muffato M."/>
            <person name="Louis A."/>
            <person name="Butcher S."/>
            <person name="Tsagkogeorga G."/>
            <person name="Konrad A."/>
            <person name="Singh S."/>
            <person name="Jensen M.F."/>
            <person name="Cong E.H."/>
            <person name="Eikeseth-Otteraa H."/>
            <person name="Noel B."/>
            <person name="Anthouard V."/>
            <person name="Porcel B.M."/>
            <person name="Kachouri-Lafond R."/>
            <person name="Nishino A."/>
            <person name="Ugolini M."/>
            <person name="Chourrout P."/>
            <person name="Nishida H."/>
            <person name="Aasland R."/>
            <person name="Huzurbazar S."/>
            <person name="Westhof E."/>
            <person name="Delsuc F."/>
            <person name="Lehrach H."/>
            <person name="Reinhardt R."/>
            <person name="Weissenbach J."/>
            <person name="Roy S.W."/>
            <person name="Artiguenave F."/>
            <person name="Postlethwait J.H."/>
            <person name="Manak J.R."/>
            <person name="Thompson E.M."/>
            <person name="Jaillon O."/>
            <person name="Du Pasquier L."/>
            <person name="Boudinot P."/>
            <person name="Liberles D.A."/>
            <person name="Volff J.N."/>
            <person name="Philippe H."/>
            <person name="Lenhard B."/>
            <person name="Roest Crollius H."/>
            <person name="Wincker P."/>
            <person name="Chourrout D."/>
        </authorList>
    </citation>
    <scope>NUCLEOTIDE SEQUENCE [LARGE SCALE GENOMIC DNA]</scope>
</reference>
<dbReference type="Proteomes" id="UP000001307">
    <property type="component" value="Unassembled WGS sequence"/>
</dbReference>
<evidence type="ECO:0000256" key="7">
    <source>
        <dbReference type="SAM" id="MobiDB-lite"/>
    </source>
</evidence>
<protein>
    <recommendedName>
        <fullName evidence="3">alpha-L-fucosidase</fullName>
        <ecNumber evidence="3">3.2.1.51</ecNumber>
    </recommendedName>
</protein>
<keyword evidence="10" id="KW-1185">Reference proteome</keyword>
<name>E4XWV0_OIKDI</name>
<dbReference type="GO" id="GO:0004560">
    <property type="term" value="F:alpha-L-fucosidase activity"/>
    <property type="evidence" value="ECO:0007669"/>
    <property type="project" value="UniProtKB-EC"/>
</dbReference>
<comment type="similarity">
    <text evidence="2">Belongs to the glycosyl hydrolase 29 family.</text>
</comment>
<dbReference type="EC" id="3.2.1.51" evidence="3"/>
<dbReference type="InterPro" id="IPR017853">
    <property type="entry name" value="GH"/>
</dbReference>
<comment type="function">
    <text evidence="1">Alpha-L-fucosidase is responsible for hydrolyzing the alpha-1,6-linked fucose joined to the reducing-end N-acetylglucosamine of the carbohydrate moieties of glycoproteins.</text>
</comment>
<dbReference type="PRINTS" id="PR00741">
    <property type="entry name" value="GLHYDRLASE29"/>
</dbReference>
<dbReference type="SUPFAM" id="SSF49785">
    <property type="entry name" value="Galactose-binding domain-like"/>
    <property type="match status" value="1"/>
</dbReference>
<dbReference type="SMART" id="SM00812">
    <property type="entry name" value="Alpha_L_fucos"/>
    <property type="match status" value="1"/>
</dbReference>
<accession>E4XWV0</accession>
<dbReference type="GO" id="GO:0016139">
    <property type="term" value="P:glycoside catabolic process"/>
    <property type="evidence" value="ECO:0007669"/>
    <property type="project" value="TreeGrafter"/>
</dbReference>
<dbReference type="Gene3D" id="3.20.20.80">
    <property type="entry name" value="Glycosidases"/>
    <property type="match status" value="1"/>
</dbReference>
<evidence type="ECO:0000259" key="8">
    <source>
        <dbReference type="PROSITE" id="PS50022"/>
    </source>
</evidence>
<dbReference type="InterPro" id="IPR000421">
    <property type="entry name" value="FA58C"/>
</dbReference>
<evidence type="ECO:0000256" key="2">
    <source>
        <dbReference type="ARBA" id="ARBA00007951"/>
    </source>
</evidence>
<dbReference type="OrthoDB" id="6039950at2759"/>
<dbReference type="SUPFAM" id="SSF51445">
    <property type="entry name" value="(Trans)glycosidases"/>
    <property type="match status" value="1"/>
</dbReference>
<evidence type="ECO:0000313" key="9">
    <source>
        <dbReference type="EMBL" id="CBY14144.1"/>
    </source>
</evidence>
<gene>
    <name evidence="9" type="ORF">GSOID_T00007126001</name>
</gene>
<keyword evidence="5" id="KW-0378">Hydrolase</keyword>
<keyword evidence="6" id="KW-0326">Glycosidase</keyword>
<sequence>MTVRPPAFRIPVTVELEREHGGFPWGFRPQPGNHESPPKQERQPAVYHAPKPAHRPRDGNAVGTLRRPERRGFCIGAPPPGPSARPLPTAFPGIPVANAAPLPHKVHHHRGTASPPSCVAMKNHLLRWLLLTLLYPGIPESPVAAQAAAAEPSTPPAVAQRLEAWRAARFGMFIHWGPVALKGTEIGWSRGAQVPAEEYDALYRRFNPTAFDADAWMKTARDAGMKYVIFTTKHHDGFCMWDTKQTDFDIMHSPFGRDVTKELADAARRAGLAFGTYHSVCDWHHADFPLTSPGGTVRRPSSNLDRYESYLRAQIRELVSNYGPLWALWFDVPQEFDARRGQGLIDLARSIQPDLIVNNRSGAPGDYDTPEQQVGKFQMHRPWETCMTICQQWAWKPDDRMKSLEECLHTLVRCAGGDGNLLFNVGPMPDGRIESRQVERLREMGAWLERHGTSVYGTRGGPWKPTRSLASTRRDNTVYLHVLRWPETPESGEIRIPALPKRILASSVLGGGTAVTETVNGELRITVPTEHRRPIDTVVVLQLDGPALDIEPIAVTAGQPGKATASNTFMKMEEFGPEAAFDDDPHSRWATDAGTHRAWIAADLGKPLAVSGVRIREAYPGRVRRFELQVKEALSWKPILRGTTLGEDFRTNFPALTAREVRLEILEATEGPTLYDFTILPAGTTKP</sequence>
<dbReference type="FunCoup" id="E4XWV0">
    <property type="interactions" value="8"/>
</dbReference>
<dbReference type="PANTHER" id="PTHR10030">
    <property type="entry name" value="ALPHA-L-FUCOSIDASE"/>
    <property type="match status" value="1"/>
</dbReference>
<evidence type="ECO:0000256" key="1">
    <source>
        <dbReference type="ARBA" id="ARBA00004071"/>
    </source>
</evidence>
<dbReference type="InterPro" id="IPR000933">
    <property type="entry name" value="Glyco_hydro_29"/>
</dbReference>
<dbReference type="InterPro" id="IPR016286">
    <property type="entry name" value="FUC_metazoa-typ"/>
</dbReference>
<proteinExistence type="inferred from homology"/>
<dbReference type="InParanoid" id="E4XWV0"/>
<dbReference type="PROSITE" id="PS50022">
    <property type="entry name" value="FA58C_3"/>
    <property type="match status" value="1"/>
</dbReference>
<dbReference type="EMBL" id="FN653256">
    <property type="protein sequence ID" value="CBY14144.1"/>
    <property type="molecule type" value="Genomic_DNA"/>
</dbReference>
<keyword evidence="4" id="KW-0732">Signal</keyword>
<evidence type="ECO:0000256" key="4">
    <source>
        <dbReference type="ARBA" id="ARBA00022729"/>
    </source>
</evidence>
<dbReference type="Pfam" id="PF00754">
    <property type="entry name" value="F5_F8_type_C"/>
    <property type="match status" value="1"/>
</dbReference>
<dbReference type="InterPro" id="IPR008979">
    <property type="entry name" value="Galactose-bd-like_sf"/>
</dbReference>